<dbReference type="Proteomes" id="UP001501746">
    <property type="component" value="Unassembled WGS sequence"/>
</dbReference>
<evidence type="ECO:0000259" key="8">
    <source>
        <dbReference type="Pfam" id="PF01545"/>
    </source>
</evidence>
<evidence type="ECO:0000256" key="3">
    <source>
        <dbReference type="ARBA" id="ARBA00022692"/>
    </source>
</evidence>
<evidence type="ECO:0000256" key="5">
    <source>
        <dbReference type="ARBA" id="ARBA00023136"/>
    </source>
</evidence>
<evidence type="ECO:0000313" key="9">
    <source>
        <dbReference type="EMBL" id="GAA1831610.1"/>
    </source>
</evidence>
<evidence type="ECO:0000256" key="4">
    <source>
        <dbReference type="ARBA" id="ARBA00022989"/>
    </source>
</evidence>
<evidence type="ECO:0000256" key="6">
    <source>
        <dbReference type="SAM" id="MobiDB-lite"/>
    </source>
</evidence>
<feature type="transmembrane region" description="Helical" evidence="7">
    <location>
        <begin position="21"/>
        <end position="44"/>
    </location>
</feature>
<feature type="transmembrane region" description="Helical" evidence="7">
    <location>
        <begin position="131"/>
        <end position="152"/>
    </location>
</feature>
<gene>
    <name evidence="9" type="ORF">GCM10009750_14500</name>
</gene>
<keyword evidence="4 7" id="KW-1133">Transmembrane helix</keyword>
<keyword evidence="2" id="KW-0813">Transport</keyword>
<name>A0ABP4YUT4_9MICO</name>
<keyword evidence="10" id="KW-1185">Reference proteome</keyword>
<evidence type="ECO:0000256" key="7">
    <source>
        <dbReference type="SAM" id="Phobius"/>
    </source>
</evidence>
<feature type="domain" description="Cation efflux protein transmembrane" evidence="8">
    <location>
        <begin position="28"/>
        <end position="226"/>
    </location>
</feature>
<dbReference type="SUPFAM" id="SSF161111">
    <property type="entry name" value="Cation efflux protein transmembrane domain-like"/>
    <property type="match status" value="1"/>
</dbReference>
<dbReference type="Pfam" id="PF01545">
    <property type="entry name" value="Cation_efflux"/>
    <property type="match status" value="1"/>
</dbReference>
<dbReference type="InterPro" id="IPR050291">
    <property type="entry name" value="CDF_Transporter"/>
</dbReference>
<dbReference type="InterPro" id="IPR027469">
    <property type="entry name" value="Cation_efflux_TMD_sf"/>
</dbReference>
<evidence type="ECO:0000313" key="10">
    <source>
        <dbReference type="Proteomes" id="UP001501746"/>
    </source>
</evidence>
<protein>
    <submittedName>
        <fullName evidence="9">Cation transporter</fullName>
    </submittedName>
</protein>
<organism evidence="9 10">
    <name type="scientific">Agromyces salentinus</name>
    <dbReference type="NCBI Taxonomy" id="269421"/>
    <lineage>
        <taxon>Bacteria</taxon>
        <taxon>Bacillati</taxon>
        <taxon>Actinomycetota</taxon>
        <taxon>Actinomycetes</taxon>
        <taxon>Micrococcales</taxon>
        <taxon>Microbacteriaceae</taxon>
        <taxon>Agromyces</taxon>
    </lineage>
</organism>
<feature type="transmembrane region" description="Helical" evidence="7">
    <location>
        <begin position="93"/>
        <end position="111"/>
    </location>
</feature>
<dbReference type="RefSeq" id="WP_157427495.1">
    <property type="nucleotide sequence ID" value="NZ_BAAANK010000003.1"/>
</dbReference>
<evidence type="ECO:0000256" key="1">
    <source>
        <dbReference type="ARBA" id="ARBA00004141"/>
    </source>
</evidence>
<proteinExistence type="predicted"/>
<keyword evidence="3 7" id="KW-0812">Transmembrane</keyword>
<evidence type="ECO:0000256" key="2">
    <source>
        <dbReference type="ARBA" id="ARBA00022448"/>
    </source>
</evidence>
<comment type="caution">
    <text evidence="9">The sequence shown here is derived from an EMBL/GenBank/DDBJ whole genome shotgun (WGS) entry which is preliminary data.</text>
</comment>
<sequence>MSRFGRTDLPDEQATDLRKAVKIEVFTICYTTVTILVVALVLGNSQAMKTAWVEDILSLTPQVAFLVALVFVRRKPTRNFPYGLHRAMSVGHLVAGVALFVVGATLAYEAISGFLSGDHPTIGTIVLFGSSVWLGWVMVAVMALIAIGPPFYGRYKLKLAKPLHNKLLYADADMATADWHTNAASIVGVLGIGVGLWWLDSAAALFISVGIVWDGVRNTRTAILGLIDKRATTYDEKAVHPLIAEAATMLRGLPWVADAAVRMRDLGQVFHVEAYVVPVDPRTPVSAYESAARAIAALDWKVQDTDVIPVSVLPPEADPGFGREAGRGSRAGASGAGPAAASERGSDASAGATSDRLKGER</sequence>
<reference evidence="10" key="1">
    <citation type="journal article" date="2019" name="Int. J. Syst. Evol. Microbiol.">
        <title>The Global Catalogue of Microorganisms (GCM) 10K type strain sequencing project: providing services to taxonomists for standard genome sequencing and annotation.</title>
        <authorList>
            <consortium name="The Broad Institute Genomics Platform"/>
            <consortium name="The Broad Institute Genome Sequencing Center for Infectious Disease"/>
            <person name="Wu L."/>
            <person name="Ma J."/>
        </authorList>
    </citation>
    <scope>NUCLEOTIDE SEQUENCE [LARGE SCALE GENOMIC DNA]</scope>
    <source>
        <strain evidence="10">JCM 14323</strain>
    </source>
</reference>
<feature type="region of interest" description="Disordered" evidence="6">
    <location>
        <begin position="312"/>
        <end position="361"/>
    </location>
</feature>
<dbReference type="PANTHER" id="PTHR43840">
    <property type="entry name" value="MITOCHONDRIAL METAL TRANSPORTER 1-RELATED"/>
    <property type="match status" value="1"/>
</dbReference>
<keyword evidence="5 7" id="KW-0472">Membrane</keyword>
<accession>A0ABP4YUT4</accession>
<feature type="compositionally biased region" description="Low complexity" evidence="6">
    <location>
        <begin position="328"/>
        <end position="343"/>
    </location>
</feature>
<dbReference type="InterPro" id="IPR058533">
    <property type="entry name" value="Cation_efflux_TM"/>
</dbReference>
<dbReference type="EMBL" id="BAAANK010000003">
    <property type="protein sequence ID" value="GAA1831610.1"/>
    <property type="molecule type" value="Genomic_DNA"/>
</dbReference>
<feature type="transmembrane region" description="Helical" evidence="7">
    <location>
        <begin position="56"/>
        <end position="72"/>
    </location>
</feature>
<comment type="subcellular location">
    <subcellularLocation>
        <location evidence="1">Membrane</location>
        <topology evidence="1">Multi-pass membrane protein</topology>
    </subcellularLocation>
</comment>
<dbReference type="Gene3D" id="1.20.1510.10">
    <property type="entry name" value="Cation efflux protein transmembrane domain"/>
    <property type="match status" value="1"/>
</dbReference>
<dbReference type="PANTHER" id="PTHR43840:SF15">
    <property type="entry name" value="MITOCHONDRIAL METAL TRANSPORTER 1-RELATED"/>
    <property type="match status" value="1"/>
</dbReference>